<dbReference type="SUPFAM" id="SSF49785">
    <property type="entry name" value="Galactose-binding domain-like"/>
    <property type="match status" value="1"/>
</dbReference>
<dbReference type="AlphaFoldDB" id="W5W840"/>
<dbReference type="OrthoDB" id="231241at2"/>
<sequence>MARAVLTVLLAAVLGTVGVAPATAAEAGATAFLDHPALLGKVDDPGWYQRNIPFLEVPDKQVQDVYYYRWQTYREHLVYTGTQYGWLSSEFLNPVSYGAPYGGVVAAAGHQITEGRWLRDQSYVRDDIDYWLHGPGQFAKPRTEELNKDAADWAHEYSFWAANAVWQQYLAAGDAAFTATERQALISQYDGWANHFDQGLGLYWQVPVWDATEFSPSSYESADPYHGGAGFRPTINAYQYGDARAIARISELTGDHATAAEFDGRADRLRTAMQAHLWDPARQFFYDMPRDNNPSHALLGTREEMGFVPWMFDMPQPSDATAFAQLLDPNGFRAAYGPTTTERRSKWFMHEAANCCRWDGPSWPYETAQTLTGLANLLQDYPSQRVITAADYVSLLHTYAATQYKDGKPYVAEAHDPDQARWIYDGVNHSEDYNHSTYNDNVISGLIGLRGQAGDTLTVRPLAPASWDYFALENTPYHGHNVTVLWDRTGSRYGQGPGLHVYVDGTLATVRSGLEPVTVHVGPTVVQPRSNLVNVATNSQRSATGSQPSASYTSPYDNPWNAVDGIVFRYGIPENSRWTSYASPNPTDSYAVDLRNPVTVDELRLWFYDDGGGVRVPANFTVQYRTGSGWADLTTRSAPVGNAMTVVSFPPVSTTGLRVVAPNRGGGTGWGLSEFEVWVPRP</sequence>
<dbReference type="KEGG" id="kal:KALB_3314"/>
<evidence type="ECO:0000259" key="2">
    <source>
        <dbReference type="Pfam" id="PF03633"/>
    </source>
</evidence>
<dbReference type="InterPro" id="IPR005194">
    <property type="entry name" value="Glyco_hydro_65_C"/>
</dbReference>
<dbReference type="STRING" id="1449976.KALB_3314"/>
<dbReference type="Pfam" id="PF03633">
    <property type="entry name" value="Glyco_hydro_65C"/>
    <property type="match status" value="1"/>
</dbReference>
<dbReference type="InterPro" id="IPR054491">
    <property type="entry name" value="MGH1-like_GH"/>
</dbReference>
<dbReference type="InterPro" id="IPR012341">
    <property type="entry name" value="6hp_glycosidase-like_sf"/>
</dbReference>
<dbReference type="Pfam" id="PF22633">
    <property type="entry name" value="F5_F8_type_C_2"/>
    <property type="match status" value="1"/>
</dbReference>
<dbReference type="Proteomes" id="UP000019225">
    <property type="component" value="Chromosome"/>
</dbReference>
<dbReference type="Gene3D" id="1.50.10.10">
    <property type="match status" value="1"/>
</dbReference>
<feature type="signal peptide" evidence="1">
    <location>
        <begin position="1"/>
        <end position="24"/>
    </location>
</feature>
<dbReference type="eggNOG" id="COG3408">
    <property type="taxonomic scope" value="Bacteria"/>
</dbReference>
<evidence type="ECO:0000256" key="1">
    <source>
        <dbReference type="SAM" id="SignalP"/>
    </source>
</evidence>
<dbReference type="InterPro" id="IPR008928">
    <property type="entry name" value="6-hairpin_glycosidase_sf"/>
</dbReference>
<evidence type="ECO:0000313" key="5">
    <source>
        <dbReference type="Proteomes" id="UP000019225"/>
    </source>
</evidence>
<accession>W5W840</accession>
<keyword evidence="1" id="KW-0732">Signal</keyword>
<dbReference type="HOGENOM" id="CLU_016780_1_0_11"/>
<dbReference type="GO" id="GO:0005975">
    <property type="term" value="P:carbohydrate metabolic process"/>
    <property type="evidence" value="ECO:0007669"/>
    <property type="project" value="InterPro"/>
</dbReference>
<dbReference type="RefSeq" id="WP_025356805.1">
    <property type="nucleotide sequence ID" value="NZ_CP007155.1"/>
</dbReference>
<evidence type="ECO:0000259" key="3">
    <source>
        <dbReference type="Pfam" id="PF22422"/>
    </source>
</evidence>
<dbReference type="Pfam" id="PF22422">
    <property type="entry name" value="MGH1-like_GH"/>
    <property type="match status" value="1"/>
</dbReference>
<reference evidence="4 5" key="1">
    <citation type="journal article" date="2014" name="BMC Genomics">
        <title>Complete genome sequence of producer of the glycopeptide antibiotic Aculeximycin Kutzneria albida DSM 43870T, a representative of minor genus of Pseudonocardiaceae.</title>
        <authorList>
            <person name="Rebets Y."/>
            <person name="Tokovenko B."/>
            <person name="Lushchyk I."/>
            <person name="Ruckert C."/>
            <person name="Zaburannyi N."/>
            <person name="Bechthold A."/>
            <person name="Kalinowski J."/>
            <person name="Luzhetskyy A."/>
        </authorList>
    </citation>
    <scope>NUCLEOTIDE SEQUENCE [LARGE SCALE GENOMIC DNA]</scope>
    <source>
        <strain evidence="4">DSM 43870</strain>
    </source>
</reference>
<gene>
    <name evidence="4" type="ORF">KALB_3314</name>
</gene>
<proteinExistence type="predicted"/>
<dbReference type="PATRIC" id="fig|1449976.3.peg.3332"/>
<organism evidence="4 5">
    <name type="scientific">Kutzneria albida DSM 43870</name>
    <dbReference type="NCBI Taxonomy" id="1449976"/>
    <lineage>
        <taxon>Bacteria</taxon>
        <taxon>Bacillati</taxon>
        <taxon>Actinomycetota</taxon>
        <taxon>Actinomycetes</taxon>
        <taxon>Pseudonocardiales</taxon>
        <taxon>Pseudonocardiaceae</taxon>
        <taxon>Kutzneria</taxon>
    </lineage>
</organism>
<feature type="chain" id="PRO_5004875267" description="F5/8 type C domain-containing protein" evidence="1">
    <location>
        <begin position="25"/>
        <end position="682"/>
    </location>
</feature>
<evidence type="ECO:0008006" key="6">
    <source>
        <dbReference type="Google" id="ProtNLM"/>
    </source>
</evidence>
<dbReference type="InterPro" id="IPR008979">
    <property type="entry name" value="Galactose-bd-like_sf"/>
</dbReference>
<keyword evidence="5" id="KW-1185">Reference proteome</keyword>
<feature type="domain" description="Mannosylglycerate hydrolase MGH1-like glycoside hydrolase" evidence="3">
    <location>
        <begin position="104"/>
        <end position="436"/>
    </location>
</feature>
<dbReference type="Gene3D" id="2.60.120.260">
    <property type="entry name" value="Galactose-binding domain-like"/>
    <property type="match status" value="1"/>
</dbReference>
<name>W5W840_9PSEU</name>
<dbReference type="SUPFAM" id="SSF48208">
    <property type="entry name" value="Six-hairpin glycosidases"/>
    <property type="match status" value="1"/>
</dbReference>
<feature type="domain" description="Glycoside hydrolase family 65 C-terminal" evidence="2">
    <location>
        <begin position="453"/>
        <end position="509"/>
    </location>
</feature>
<evidence type="ECO:0000313" key="4">
    <source>
        <dbReference type="EMBL" id="AHH96681.1"/>
    </source>
</evidence>
<protein>
    <recommendedName>
        <fullName evidence="6">F5/8 type C domain-containing protein</fullName>
    </recommendedName>
</protein>
<dbReference type="EMBL" id="CP007155">
    <property type="protein sequence ID" value="AHH96681.1"/>
    <property type="molecule type" value="Genomic_DNA"/>
</dbReference>